<dbReference type="InterPro" id="IPR011613">
    <property type="entry name" value="GH15-like"/>
</dbReference>
<dbReference type="Pfam" id="PF00723">
    <property type="entry name" value="Glyco_hydro_15"/>
    <property type="match status" value="1"/>
</dbReference>
<evidence type="ECO:0000313" key="4">
    <source>
        <dbReference type="EMBL" id="GLJ60159.1"/>
    </source>
</evidence>
<dbReference type="Pfam" id="PF19291">
    <property type="entry name" value="TREH_N"/>
    <property type="match status" value="1"/>
</dbReference>
<feature type="region of interest" description="Disordered" evidence="1">
    <location>
        <begin position="608"/>
        <end position="650"/>
    </location>
</feature>
<feature type="compositionally biased region" description="Basic and acidic residues" evidence="1">
    <location>
        <begin position="624"/>
        <end position="637"/>
    </location>
</feature>
<dbReference type="SUPFAM" id="SSF48208">
    <property type="entry name" value="Six-hairpin glycosidases"/>
    <property type="match status" value="1"/>
</dbReference>
<evidence type="ECO:0000313" key="5">
    <source>
        <dbReference type="Proteomes" id="UP001142462"/>
    </source>
</evidence>
<feature type="domain" description="Trehalase-like N-terminal" evidence="3">
    <location>
        <begin position="14"/>
        <end position="160"/>
    </location>
</feature>
<evidence type="ECO:0000259" key="3">
    <source>
        <dbReference type="Pfam" id="PF19291"/>
    </source>
</evidence>
<proteinExistence type="predicted"/>
<organism evidence="4 5">
    <name type="scientific">Microbacterium barkeri</name>
    <dbReference type="NCBI Taxonomy" id="33917"/>
    <lineage>
        <taxon>Bacteria</taxon>
        <taxon>Bacillati</taxon>
        <taxon>Actinomycetota</taxon>
        <taxon>Actinomycetes</taxon>
        <taxon>Micrococcales</taxon>
        <taxon>Microbacteriaceae</taxon>
        <taxon>Microbacterium</taxon>
    </lineage>
</organism>
<reference evidence="4" key="1">
    <citation type="journal article" date="2014" name="Int. J. Syst. Evol. Microbiol.">
        <title>Complete genome sequence of Corynebacterium casei LMG S-19264T (=DSM 44701T), isolated from a smear-ripened cheese.</title>
        <authorList>
            <consortium name="US DOE Joint Genome Institute (JGI-PGF)"/>
            <person name="Walter F."/>
            <person name="Albersmeier A."/>
            <person name="Kalinowski J."/>
            <person name="Ruckert C."/>
        </authorList>
    </citation>
    <scope>NUCLEOTIDE SEQUENCE</scope>
    <source>
        <strain evidence="4">VKM Ac-1020</strain>
    </source>
</reference>
<evidence type="ECO:0000259" key="2">
    <source>
        <dbReference type="Pfam" id="PF00723"/>
    </source>
</evidence>
<dbReference type="GO" id="GO:0004553">
    <property type="term" value="F:hydrolase activity, hydrolyzing O-glycosyl compounds"/>
    <property type="evidence" value="ECO:0007669"/>
    <property type="project" value="UniProtKB-ARBA"/>
</dbReference>
<dbReference type="EMBL" id="BSEJ01000001">
    <property type="protein sequence ID" value="GLJ60159.1"/>
    <property type="molecule type" value="Genomic_DNA"/>
</dbReference>
<dbReference type="PANTHER" id="PTHR31616:SF0">
    <property type="entry name" value="GLUCAN 1,4-ALPHA-GLUCOSIDASE"/>
    <property type="match status" value="1"/>
</dbReference>
<accession>A0A9W6LV03</accession>
<dbReference type="Proteomes" id="UP001142462">
    <property type="component" value="Unassembled WGS sequence"/>
</dbReference>
<dbReference type="RefSeq" id="WP_271171884.1">
    <property type="nucleotide sequence ID" value="NZ_BSEJ01000001.1"/>
</dbReference>
<protein>
    <submittedName>
        <fullName evidence="4">Glucoamylase</fullName>
    </submittedName>
</protein>
<keyword evidence="5" id="KW-1185">Reference proteome</keyword>
<feature type="domain" description="GH15-like" evidence="2">
    <location>
        <begin position="232"/>
        <end position="595"/>
    </location>
</feature>
<dbReference type="GO" id="GO:0005975">
    <property type="term" value="P:carbohydrate metabolic process"/>
    <property type="evidence" value="ECO:0007669"/>
    <property type="project" value="InterPro"/>
</dbReference>
<dbReference type="PANTHER" id="PTHR31616">
    <property type="entry name" value="TREHALASE"/>
    <property type="match status" value="1"/>
</dbReference>
<dbReference type="Gene3D" id="1.50.10.10">
    <property type="match status" value="1"/>
</dbReference>
<reference evidence="4" key="2">
    <citation type="submission" date="2023-01" db="EMBL/GenBank/DDBJ databases">
        <authorList>
            <person name="Sun Q."/>
            <person name="Evtushenko L."/>
        </authorList>
    </citation>
    <scope>NUCLEOTIDE SEQUENCE</scope>
    <source>
        <strain evidence="4">VKM Ac-1020</strain>
    </source>
</reference>
<dbReference type="AlphaFoldDB" id="A0A9W6LV03"/>
<evidence type="ECO:0000256" key="1">
    <source>
        <dbReference type="SAM" id="MobiDB-lite"/>
    </source>
</evidence>
<gene>
    <name evidence="4" type="ORF">GCM10017576_02880</name>
</gene>
<dbReference type="InterPro" id="IPR045582">
    <property type="entry name" value="Trehalase-like_N"/>
</dbReference>
<dbReference type="InterPro" id="IPR012341">
    <property type="entry name" value="6hp_glycosidase-like_sf"/>
</dbReference>
<dbReference type="InterPro" id="IPR008928">
    <property type="entry name" value="6-hairpin_glycosidase_sf"/>
</dbReference>
<name>A0A9W6LV03_9MICO</name>
<comment type="caution">
    <text evidence="4">The sequence shown here is derived from an EMBL/GenBank/DDBJ whole genome shotgun (WGS) entry which is preliminary data.</text>
</comment>
<sequence length="650" mass="72433">MASHHPRPPQAAPSAPIEDYALVGDLHTAALVSRTGSVDWLCLPRFDSSSLFAALLDDERAGRWSLRPVDETATSRRSYIDDTFVLRTTWQTPDGEAEVLDFMPLGDSRPNLVRRIRGLRGSVEFSERFAVRFDYGAALPWVRQIEYGDRPAILATAGPDSIIRRGPRVRAQGLEHRGEHAVSEGQTIDIVLTWYPSHRRPPKPLDVDAALDLTLDWWREWARRSAPPAPYAQEVRRSLLVLRALTDEDTGGISAAATTSLPETEGGVRNWDYRYVWLRDAALTIAVLLTHGYREEAEEWRGWLLRAIAGDPADVQIMYGIGGERRLPEFELEGLRGHGGARPVRIGNGAYRQRQWDIFGEVMVALHGARVAGLEETAASWPLQRALLAFLADNWQRPDHGIWEIRGDERHFTHSRAMVWAAFDRGARGVREFGLPGDADRWQELADTIRAEILARGFDERRGSFRQHYDTDEVDAALLQLPQIGFLPPDDERMTGTVAAIEEDLMADGLLLRYRTSSGVDGLAGEEHPFLACSFWLVEQYAGSGRLDDAEALMARALEAVNDVGLLAEEYDPVRRRQMGNTPQALSHLALVRAADAIDIARRGRDDLAPHVRGESEGDAEATGTREKEPTPAEARESSGTPLPARDPVE</sequence>